<reference evidence="2" key="1">
    <citation type="journal article" date="2012" name="Nat. Genet.">
        <title>Lifestyle transitions in plant pathogenic Colletotrichum fungi deciphered by genome and transcriptome analyses.</title>
        <authorList>
            <person name="O'Connell R.J."/>
            <person name="Thon M.R."/>
            <person name="Hacquard S."/>
            <person name="Amyotte S.G."/>
            <person name="Kleemann J."/>
            <person name="Torres M.F."/>
            <person name="Damm U."/>
            <person name="Buiate E.A."/>
            <person name="Epstein L."/>
            <person name="Alkan N."/>
            <person name="Altmueller J."/>
            <person name="Alvarado-Balderrama L."/>
            <person name="Bauser C.A."/>
            <person name="Becker C."/>
            <person name="Birren B.W."/>
            <person name="Chen Z."/>
            <person name="Choi J."/>
            <person name="Crouch J.A."/>
            <person name="Duvick J.P."/>
            <person name="Farman M.A."/>
            <person name="Gan P."/>
            <person name="Heiman D."/>
            <person name="Henrissat B."/>
            <person name="Howard R.J."/>
            <person name="Kabbage M."/>
            <person name="Koch C."/>
            <person name="Kracher B."/>
            <person name="Kubo Y."/>
            <person name="Law A.D."/>
            <person name="Lebrun M.-H."/>
            <person name="Lee Y.-H."/>
            <person name="Miyara I."/>
            <person name="Moore N."/>
            <person name="Neumann U."/>
            <person name="Nordstroem K."/>
            <person name="Panaccione D.G."/>
            <person name="Panstruga R."/>
            <person name="Place M."/>
            <person name="Proctor R.H."/>
            <person name="Prusky D."/>
            <person name="Rech G."/>
            <person name="Reinhardt R."/>
            <person name="Rollins J.A."/>
            <person name="Rounsley S."/>
            <person name="Schardl C.L."/>
            <person name="Schwartz D.C."/>
            <person name="Shenoy N."/>
            <person name="Shirasu K."/>
            <person name="Sikhakolli U.R."/>
            <person name="Stueber K."/>
            <person name="Sukno S.A."/>
            <person name="Sweigard J.A."/>
            <person name="Takano Y."/>
            <person name="Takahara H."/>
            <person name="Trail F."/>
            <person name="van der Does H.C."/>
            <person name="Voll L.M."/>
            <person name="Will I."/>
            <person name="Young S."/>
            <person name="Zeng Q."/>
            <person name="Zhang J."/>
            <person name="Zhou S."/>
            <person name="Dickman M.B."/>
            <person name="Schulze-Lefert P."/>
            <person name="Ver Loren van Themaat E."/>
            <person name="Ma L.-J."/>
            <person name="Vaillancourt L.J."/>
        </authorList>
    </citation>
    <scope>NUCLEOTIDE SEQUENCE [LARGE SCALE GENOMIC DNA]</scope>
    <source>
        <strain evidence="2">IMI 349063</strain>
    </source>
</reference>
<protein>
    <submittedName>
        <fullName evidence="1">Uncharacterized protein</fullName>
    </submittedName>
</protein>
<proteinExistence type="predicted"/>
<sequence length="116" mass="13090">MVEFHNQLRVKNFQRADATLKQEMENDLLANDVDKAIARYLLGKFGGIVICATVLDNMVSKSEGTALYKNKINDHTLGGHSCNEIRLREYTHRSHTLRISDLGRFKNLLSGNVDAT</sequence>
<dbReference type="AlphaFoldDB" id="H1V856"/>
<dbReference type="Proteomes" id="UP000007174">
    <property type="component" value="Unassembled WGS sequence"/>
</dbReference>
<name>H1V856_COLHI</name>
<accession>H1V856</accession>
<evidence type="ECO:0000313" key="2">
    <source>
        <dbReference type="Proteomes" id="UP000007174"/>
    </source>
</evidence>
<gene>
    <name evidence="1" type="ORF">CH063_07991</name>
</gene>
<organism evidence="1 2">
    <name type="scientific">Colletotrichum higginsianum (strain IMI 349063)</name>
    <name type="common">Crucifer anthracnose fungus</name>
    <dbReference type="NCBI Taxonomy" id="759273"/>
    <lineage>
        <taxon>Eukaryota</taxon>
        <taxon>Fungi</taxon>
        <taxon>Dikarya</taxon>
        <taxon>Ascomycota</taxon>
        <taxon>Pezizomycotina</taxon>
        <taxon>Sordariomycetes</taxon>
        <taxon>Hypocreomycetidae</taxon>
        <taxon>Glomerellales</taxon>
        <taxon>Glomerellaceae</taxon>
        <taxon>Colletotrichum</taxon>
        <taxon>Colletotrichum destructivum species complex</taxon>
    </lineage>
</organism>
<evidence type="ECO:0000313" key="1">
    <source>
        <dbReference type="EMBL" id="CCF36408.1"/>
    </source>
</evidence>
<dbReference type="EMBL" id="CACQ02001966">
    <property type="protein sequence ID" value="CCF36408.1"/>
    <property type="molecule type" value="Genomic_DNA"/>
</dbReference>
<dbReference type="HOGENOM" id="CLU_2096724_0_0_1"/>